<feature type="compositionally biased region" description="Basic residues" evidence="2">
    <location>
        <begin position="618"/>
        <end position="630"/>
    </location>
</feature>
<dbReference type="InParanoid" id="D5GG77"/>
<keyword evidence="1" id="KW-0175">Coiled coil</keyword>
<feature type="coiled-coil region" evidence="1">
    <location>
        <begin position="214"/>
        <end position="308"/>
    </location>
</feature>
<evidence type="ECO:0000256" key="1">
    <source>
        <dbReference type="SAM" id="Coils"/>
    </source>
</evidence>
<evidence type="ECO:0000313" key="4">
    <source>
        <dbReference type="Proteomes" id="UP000006911"/>
    </source>
</evidence>
<evidence type="ECO:0000313" key="3">
    <source>
        <dbReference type="EMBL" id="CAZ83520.1"/>
    </source>
</evidence>
<feature type="compositionally biased region" description="Low complexity" evidence="2">
    <location>
        <begin position="340"/>
        <end position="358"/>
    </location>
</feature>
<dbReference type="RefSeq" id="XP_002839329.1">
    <property type="nucleotide sequence ID" value="XM_002839283.1"/>
</dbReference>
<dbReference type="AlphaFoldDB" id="D5GG77"/>
<feature type="compositionally biased region" description="Acidic residues" evidence="2">
    <location>
        <begin position="53"/>
        <end position="69"/>
    </location>
</feature>
<keyword evidence="4" id="KW-1185">Reference proteome</keyword>
<proteinExistence type="predicted"/>
<accession>D5GG77</accession>
<protein>
    <submittedName>
        <fullName evidence="3">(Perigord truffle) hypothetical protein</fullName>
    </submittedName>
</protein>
<organism evidence="3 4">
    <name type="scientific">Tuber melanosporum (strain Mel28)</name>
    <name type="common">Perigord black truffle</name>
    <dbReference type="NCBI Taxonomy" id="656061"/>
    <lineage>
        <taxon>Eukaryota</taxon>
        <taxon>Fungi</taxon>
        <taxon>Dikarya</taxon>
        <taxon>Ascomycota</taxon>
        <taxon>Pezizomycotina</taxon>
        <taxon>Pezizomycetes</taxon>
        <taxon>Pezizales</taxon>
        <taxon>Tuberaceae</taxon>
        <taxon>Tuber</taxon>
    </lineage>
</organism>
<dbReference type="GeneID" id="9184582"/>
<reference evidence="3" key="1">
    <citation type="journal article" date="2010" name="Nature">
        <title>Perigord black truffle genome uncovers evolutionary origins and mechanisms of symbiosis.</title>
        <authorList>
            <person name="Martin F."/>
            <person name="Kohler A."/>
            <person name="Murat C."/>
            <person name="Balestrini R."/>
            <person name="Coutinho P.M."/>
            <person name="Jaillon O."/>
            <person name="Montanini B."/>
            <person name="Morin E."/>
            <person name="Noel B."/>
            <person name="Percudani R."/>
            <person name="Porcel B."/>
            <person name="Rubini A."/>
            <person name="Amicucci A."/>
            <person name="Amselem J."/>
            <person name="Anthouard V."/>
            <person name="Arcioni S."/>
            <person name="Artiguenave F."/>
            <person name="Aury J.M."/>
            <person name="Ballario P."/>
            <person name="Bolchi A."/>
            <person name="Brenna A."/>
            <person name="Brun A."/>
            <person name="Buee M."/>
            <person name="Cantarel B."/>
            <person name="Chevalier G."/>
            <person name="Couloux A."/>
            <person name="Da Silva C."/>
            <person name="Denoeud F."/>
            <person name="Duplessis S."/>
            <person name="Ghignone S."/>
            <person name="Hilselberger B."/>
            <person name="Iotti M."/>
            <person name="Marcais B."/>
            <person name="Mello A."/>
            <person name="Miranda M."/>
            <person name="Pacioni G."/>
            <person name="Quesneville H."/>
            <person name="Riccioni C."/>
            <person name="Ruotolo R."/>
            <person name="Splivallo R."/>
            <person name="Stocchi V."/>
            <person name="Tisserant E."/>
            <person name="Viscomi A.R."/>
            <person name="Zambonelli A."/>
            <person name="Zampieri E."/>
            <person name="Henrissat B."/>
            <person name="Lebrun M.H."/>
            <person name="Paolocci F."/>
            <person name="Bonfante P."/>
            <person name="Ottonello S."/>
            <person name="Wincker P."/>
        </authorList>
    </citation>
    <scope>NUCLEOTIDE SEQUENCE [LARGE SCALE GENOMIC DNA]</scope>
    <source>
        <strain evidence="3">Mel28</strain>
    </source>
</reference>
<feature type="compositionally biased region" description="Acidic residues" evidence="2">
    <location>
        <begin position="545"/>
        <end position="563"/>
    </location>
</feature>
<feature type="compositionally biased region" description="Polar residues" evidence="2">
    <location>
        <begin position="23"/>
        <end position="32"/>
    </location>
</feature>
<feature type="region of interest" description="Disordered" evidence="2">
    <location>
        <begin position="506"/>
        <end position="571"/>
    </location>
</feature>
<dbReference type="HOGENOM" id="CLU_346888_0_0_1"/>
<feature type="compositionally biased region" description="Low complexity" evidence="2">
    <location>
        <begin position="86"/>
        <end position="96"/>
    </location>
</feature>
<feature type="region of interest" description="Disordered" evidence="2">
    <location>
        <begin position="158"/>
        <end position="177"/>
    </location>
</feature>
<dbReference type="KEGG" id="tml:GSTUM_00007247001"/>
<feature type="compositionally biased region" description="Low complexity" evidence="2">
    <location>
        <begin position="509"/>
        <end position="533"/>
    </location>
</feature>
<dbReference type="EMBL" id="FN430242">
    <property type="protein sequence ID" value="CAZ83520.1"/>
    <property type="molecule type" value="Genomic_DNA"/>
</dbReference>
<feature type="region of interest" description="Disordered" evidence="2">
    <location>
        <begin position="321"/>
        <end position="361"/>
    </location>
</feature>
<dbReference type="Proteomes" id="UP000006911">
    <property type="component" value="Unassembled WGS sequence"/>
</dbReference>
<feature type="region of interest" description="Disordered" evidence="2">
    <location>
        <begin position="615"/>
        <end position="667"/>
    </location>
</feature>
<sequence>MSTAEAPTLQNRRLRLRNARTNPSTLPPSSGYYTHRGMLTSPVGRKSSFPEDNGWETEDQGGDGEEEGSNNDNGGEAGRKRRNRVSSSSLLSDGSTLIGGGVDDKAGGGSEDERGSGSNGRPPSPLFSPVGSVRAMTSPIPVRPMSMISTPSPYNYASTAHHRRNRSNGGISSGDSPGSSARYIDYLEHQIADTVSQLQSYTSPSDGTSHAVKMRKLTAEARLLRSELTDWENKFSTRVKEEVNARAAIDKSLRAKIKNLEVKLEEAEYRCKTAEVNLEEARAMISDLRGVEEENRTLEFRIEALSELLADSTRLAQSVGVGKSDCSSVGSGRPGSIALPKRSSSLGSSPVPSSTPSPGTQLRCAAAAADVTATGEKNTPVEGRSWRASRERSTCALEDYGITDPIEAVLYRMSELAATEEEGVEGEIGYSEEYGIELNPNTALVQTSPRPPSAALRSRRMRRFPSGSSAPKTLILPSAAVVTATTITSPTLPTLSDPASVIFAPLSRPPSSSSSSSRCAPPQQAPKAATPQTSLFAELARAQDSSEDSGEDTEAGLDGDDNDATAASISEGLTNPTPLVVKAISKVGESFVSPQGTFFSAKRKAMDILGGVVGNRVSRPHHHHHHRHHLLLSPKPPSSPSSSPSSRRSSRKEFGEKNKKTKAPPTTTTTCAYCHCHQQSPSSTALTAPKAVALARPRSTSAPLVFPQPVEEAVEHVWLWVRFMVALVVALGVAVREGPGVVVAVDGVGSVGGGASAGDGGGFDGVGEEERRLAIRKLQRGAMGGGVVESRGRRRRGLGWGEERVRVWERPGSR</sequence>
<gene>
    <name evidence="3" type="ORF">GSTUM_00007247001</name>
</gene>
<feature type="compositionally biased region" description="Basic and acidic residues" evidence="2">
    <location>
        <begin position="102"/>
        <end position="115"/>
    </location>
</feature>
<feature type="region of interest" description="Disordered" evidence="2">
    <location>
        <begin position="1"/>
        <end position="135"/>
    </location>
</feature>
<evidence type="ECO:0000256" key="2">
    <source>
        <dbReference type="SAM" id="MobiDB-lite"/>
    </source>
</evidence>
<dbReference type="eggNOG" id="ENOG502SAZV">
    <property type="taxonomic scope" value="Eukaryota"/>
</dbReference>
<feature type="compositionally biased region" description="Low complexity" evidence="2">
    <location>
        <begin position="167"/>
        <end position="177"/>
    </location>
</feature>
<name>D5GG77_TUBMM</name>